<name>A0A077Z5K2_TRITR</name>
<dbReference type="GO" id="GO:0047298">
    <property type="term" value="F:(S)-3-amino-2-methylpropionate transaminase activity"/>
    <property type="evidence" value="ECO:0007669"/>
    <property type="project" value="UniProtKB-EC"/>
</dbReference>
<evidence type="ECO:0000313" key="14">
    <source>
        <dbReference type="EMBL" id="CDW55421.1"/>
    </source>
</evidence>
<evidence type="ECO:0000256" key="3">
    <source>
        <dbReference type="ARBA" id="ARBA00012876"/>
    </source>
</evidence>
<evidence type="ECO:0000313" key="15">
    <source>
        <dbReference type="Proteomes" id="UP000030665"/>
    </source>
</evidence>
<dbReference type="Proteomes" id="UP000030665">
    <property type="component" value="Unassembled WGS sequence"/>
</dbReference>
<dbReference type="GO" id="GO:0005739">
    <property type="term" value="C:mitochondrion"/>
    <property type="evidence" value="ECO:0007669"/>
    <property type="project" value="TreeGrafter"/>
</dbReference>
<dbReference type="OrthoDB" id="5419315at2759"/>
<gene>
    <name evidence="14" type="ORF">TTRE_0000369301</name>
</gene>
<evidence type="ECO:0000256" key="10">
    <source>
        <dbReference type="ARBA" id="ARBA00030857"/>
    </source>
</evidence>
<dbReference type="EC" id="2.6.1.22" evidence="3"/>
<organism evidence="14 15">
    <name type="scientific">Trichuris trichiura</name>
    <name type="common">Whipworm</name>
    <name type="synonym">Trichocephalus trichiurus</name>
    <dbReference type="NCBI Taxonomy" id="36087"/>
    <lineage>
        <taxon>Eukaryota</taxon>
        <taxon>Metazoa</taxon>
        <taxon>Ecdysozoa</taxon>
        <taxon>Nematoda</taxon>
        <taxon>Enoplea</taxon>
        <taxon>Dorylaimia</taxon>
        <taxon>Trichinellida</taxon>
        <taxon>Trichuridae</taxon>
        <taxon>Trichuris</taxon>
    </lineage>
</organism>
<dbReference type="PANTHER" id="PTHR43206:SF1">
    <property type="entry name" value="4-AMINOBUTYRATE AMINOTRANSFERASE, MITOCHONDRIAL"/>
    <property type="match status" value="1"/>
</dbReference>
<dbReference type="AlphaFoldDB" id="A0A077Z5K2"/>
<dbReference type="InterPro" id="IPR004631">
    <property type="entry name" value="4NH2But_aminotransferase_euk"/>
</dbReference>
<dbReference type="PANTHER" id="PTHR43206">
    <property type="entry name" value="AMINOTRANSFERASE"/>
    <property type="match status" value="1"/>
</dbReference>
<evidence type="ECO:0000256" key="1">
    <source>
        <dbReference type="ARBA" id="ARBA00001933"/>
    </source>
</evidence>
<accession>A0A077Z5K2</accession>
<dbReference type="EMBL" id="HG805953">
    <property type="protein sequence ID" value="CDW55421.1"/>
    <property type="molecule type" value="Genomic_DNA"/>
</dbReference>
<keyword evidence="15" id="KW-1185">Reference proteome</keyword>
<evidence type="ECO:0000256" key="9">
    <source>
        <dbReference type="ARBA" id="ARBA00030204"/>
    </source>
</evidence>
<dbReference type="SUPFAM" id="SSF53383">
    <property type="entry name" value="PLP-dependent transferases"/>
    <property type="match status" value="1"/>
</dbReference>
<evidence type="ECO:0000256" key="6">
    <source>
        <dbReference type="ARBA" id="ARBA00022679"/>
    </source>
</evidence>
<reference evidence="14" key="1">
    <citation type="submission" date="2014-01" db="EMBL/GenBank/DDBJ databases">
        <authorList>
            <person name="Aslett M."/>
        </authorList>
    </citation>
    <scope>NUCLEOTIDE SEQUENCE</scope>
</reference>
<feature type="region of interest" description="Disordered" evidence="13">
    <location>
        <begin position="1"/>
        <end position="26"/>
    </location>
</feature>
<proteinExistence type="inferred from homology"/>
<dbReference type="GO" id="GO:0009450">
    <property type="term" value="P:gamma-aminobutyric acid catabolic process"/>
    <property type="evidence" value="ECO:0007669"/>
    <property type="project" value="TreeGrafter"/>
</dbReference>
<dbReference type="GO" id="GO:0034386">
    <property type="term" value="F:4-aminobutyrate:2-oxoglutarate transaminase activity"/>
    <property type="evidence" value="ECO:0007669"/>
    <property type="project" value="UniProtKB-EC"/>
</dbReference>
<keyword evidence="6 14" id="KW-0808">Transferase</keyword>
<evidence type="ECO:0000256" key="2">
    <source>
        <dbReference type="ARBA" id="ARBA00008954"/>
    </source>
</evidence>
<evidence type="ECO:0000256" key="5">
    <source>
        <dbReference type="ARBA" id="ARBA00022576"/>
    </source>
</evidence>
<dbReference type="Gene3D" id="3.40.640.10">
    <property type="entry name" value="Type I PLP-dependent aspartate aminotransferase-like (Major domain)"/>
    <property type="match status" value="1"/>
</dbReference>
<dbReference type="Pfam" id="PF00202">
    <property type="entry name" value="Aminotran_3"/>
    <property type="match status" value="1"/>
</dbReference>
<evidence type="ECO:0000256" key="12">
    <source>
        <dbReference type="RuleBase" id="RU003560"/>
    </source>
</evidence>
<dbReference type="InterPro" id="IPR015421">
    <property type="entry name" value="PyrdxlP-dep_Trfase_major"/>
</dbReference>
<dbReference type="FunFam" id="3.40.640.10:FF:000029">
    <property type="entry name" value="4-aminobutyrate aminotransferase, mitochondrial"/>
    <property type="match status" value="1"/>
</dbReference>
<comment type="similarity">
    <text evidence="2 12">Belongs to the class-III pyridoxal-phosphate-dependent aminotransferase family.</text>
</comment>
<evidence type="ECO:0000256" key="4">
    <source>
        <dbReference type="ARBA" id="ARBA00012912"/>
    </source>
</evidence>
<evidence type="ECO:0000256" key="11">
    <source>
        <dbReference type="ARBA" id="ARBA00031787"/>
    </source>
</evidence>
<sequence>MAVASSFPNEPSAPAMKTSIPGPKSESMRAELSQIQNAETVQFFADYEKSIGNYIADVDGNLLLDAYTQISSIPIGYNHPDLLKITQNKSNQTLFVNRPALGVFPPSDYAKRIRESLLSVAPQGMHNVMTMMCGSCSNENAFKTAFIWYRTKQREGKEPTQEELESCMENKPPGSPPLTILSFKGSFHGRTYACLSTTHSKAIHKVDFPALNWPKASYPRYKYPLEEHSDFNASEDRNCLAEVENEIYTWNKKGCHVAGVIVEPVQAEGGDHWASNSFFRNLQNIVKKYGTALIVDEVQTGCGVTGKMWAHSHWNLPQPPEIVTFSKKMLLGGYYYKSDLHVKQGYRIFDTWMGDPSKLVLLEGVLKAIKRDNLIENTQNTGALLLGELKRLEKKYPAFLNSARGLGTFCAVTCCDVSTRNKIITQIRQRGVNLGGCGEQSIRFRPALIFQPHHVEAIISRFEDVLNSL</sequence>
<reference evidence="14" key="2">
    <citation type="submission" date="2014-03" db="EMBL/GenBank/DDBJ databases">
        <title>The whipworm genome and dual-species transcriptomics of an intimate host-pathogen interaction.</title>
        <authorList>
            <person name="Foth B.J."/>
            <person name="Tsai I.J."/>
            <person name="Reid A.J."/>
            <person name="Bancroft A.J."/>
            <person name="Nichol S."/>
            <person name="Tracey A."/>
            <person name="Holroyd N."/>
            <person name="Cotton J.A."/>
            <person name="Stanley E.J."/>
            <person name="Zarowiecki M."/>
            <person name="Liu J.Z."/>
            <person name="Huckvale T."/>
            <person name="Cooper P.J."/>
            <person name="Grencis R.K."/>
            <person name="Berriman M."/>
        </authorList>
    </citation>
    <scope>NUCLEOTIDE SEQUENCE [LARGE SCALE GENOMIC DNA]</scope>
</reference>
<dbReference type="GO" id="GO:0030170">
    <property type="term" value="F:pyridoxal phosphate binding"/>
    <property type="evidence" value="ECO:0007669"/>
    <property type="project" value="InterPro"/>
</dbReference>
<dbReference type="InterPro" id="IPR005814">
    <property type="entry name" value="Aminotrans_3"/>
</dbReference>
<dbReference type="InterPro" id="IPR015422">
    <property type="entry name" value="PyrdxlP-dep_Trfase_small"/>
</dbReference>
<dbReference type="STRING" id="36087.A0A077Z5K2"/>
<protein>
    <recommendedName>
        <fullName evidence="10">(S)-3-amino-2-methylpropionate transaminase</fullName>
        <ecNumber evidence="4">2.6.1.19</ecNumber>
        <ecNumber evidence="3">2.6.1.22</ecNumber>
    </recommendedName>
    <alternativeName>
        <fullName evidence="11">GABA aminotransferase</fullName>
    </alternativeName>
    <alternativeName>
        <fullName evidence="9">Gamma-amino-N-butyrate transaminase</fullName>
    </alternativeName>
    <alternativeName>
        <fullName evidence="8">L-AIBAT</fullName>
    </alternativeName>
</protein>
<dbReference type="InterPro" id="IPR015424">
    <property type="entry name" value="PyrdxlP-dep_Trfase"/>
</dbReference>
<dbReference type="Gene3D" id="3.90.1150.10">
    <property type="entry name" value="Aspartate Aminotransferase, domain 1"/>
    <property type="match status" value="1"/>
</dbReference>
<comment type="cofactor">
    <cofactor evidence="1">
        <name>pyridoxal 5'-phosphate</name>
        <dbReference type="ChEBI" id="CHEBI:597326"/>
    </cofactor>
</comment>
<dbReference type="PIRSF" id="PIRSF000521">
    <property type="entry name" value="Transaminase_4ab_Lys_Orn"/>
    <property type="match status" value="1"/>
</dbReference>
<keyword evidence="7 12" id="KW-0663">Pyridoxal phosphate</keyword>
<evidence type="ECO:0000256" key="13">
    <source>
        <dbReference type="SAM" id="MobiDB-lite"/>
    </source>
</evidence>
<dbReference type="NCBIfam" id="TIGR00699">
    <property type="entry name" value="GABAtrns_euk"/>
    <property type="match status" value="1"/>
</dbReference>
<dbReference type="EC" id="2.6.1.19" evidence="4"/>
<evidence type="ECO:0000256" key="8">
    <source>
        <dbReference type="ARBA" id="ARBA00029760"/>
    </source>
</evidence>
<dbReference type="CDD" id="cd00610">
    <property type="entry name" value="OAT_like"/>
    <property type="match status" value="1"/>
</dbReference>
<keyword evidence="5 14" id="KW-0032">Aminotransferase</keyword>
<evidence type="ECO:0000256" key="7">
    <source>
        <dbReference type="ARBA" id="ARBA00022898"/>
    </source>
</evidence>